<dbReference type="GO" id="GO:0071578">
    <property type="term" value="P:zinc ion import across plasma membrane"/>
    <property type="evidence" value="ECO:0007669"/>
    <property type="project" value="TreeGrafter"/>
</dbReference>
<evidence type="ECO:0000256" key="6">
    <source>
        <dbReference type="SAM" id="MobiDB-lite"/>
    </source>
</evidence>
<dbReference type="STRING" id="32264.T1KHW7"/>
<comment type="similarity">
    <text evidence="2">Belongs to the ZIP transporter (TC 2.A.5) family.</text>
</comment>
<evidence type="ECO:0000256" key="2">
    <source>
        <dbReference type="ARBA" id="ARBA00006939"/>
    </source>
</evidence>
<dbReference type="Pfam" id="PF02535">
    <property type="entry name" value="Zip"/>
    <property type="match status" value="1"/>
</dbReference>
<feature type="transmembrane region" description="Helical" evidence="7">
    <location>
        <begin position="106"/>
        <end position="129"/>
    </location>
</feature>
<keyword evidence="5 7" id="KW-0472">Membrane</keyword>
<dbReference type="HOGENOM" id="CLU_015114_13_4_1"/>
<dbReference type="PANTHER" id="PTHR12191:SF37">
    <property type="entry name" value="ZINC TRANSPORTER FOI"/>
    <property type="match status" value="1"/>
</dbReference>
<dbReference type="InterPro" id="IPR050799">
    <property type="entry name" value="ZIP_Transporter"/>
</dbReference>
<dbReference type="Proteomes" id="UP000015104">
    <property type="component" value="Unassembled WGS sequence"/>
</dbReference>
<feature type="transmembrane region" description="Helical" evidence="7">
    <location>
        <begin position="6"/>
        <end position="29"/>
    </location>
</feature>
<evidence type="ECO:0000256" key="1">
    <source>
        <dbReference type="ARBA" id="ARBA00004141"/>
    </source>
</evidence>
<accession>T1KHW7</accession>
<dbReference type="GO" id="GO:0005385">
    <property type="term" value="F:zinc ion transmembrane transporter activity"/>
    <property type="evidence" value="ECO:0007669"/>
    <property type="project" value="TreeGrafter"/>
</dbReference>
<dbReference type="EnsemblMetazoa" id="tetur11g05870.1">
    <property type="protein sequence ID" value="tetur11g05870.1"/>
    <property type="gene ID" value="tetur11g05870"/>
</dbReference>
<feature type="transmembrane region" description="Helical" evidence="7">
    <location>
        <begin position="336"/>
        <end position="355"/>
    </location>
</feature>
<evidence type="ECO:0000256" key="5">
    <source>
        <dbReference type="ARBA" id="ARBA00023136"/>
    </source>
</evidence>
<name>T1KHW7_TETUR</name>
<dbReference type="PANTHER" id="PTHR12191">
    <property type="entry name" value="SOLUTE CARRIER FAMILY 39"/>
    <property type="match status" value="1"/>
</dbReference>
<gene>
    <name evidence="8" type="primary">107364128</name>
</gene>
<organism evidence="8 9">
    <name type="scientific">Tetranychus urticae</name>
    <name type="common">Two-spotted spider mite</name>
    <dbReference type="NCBI Taxonomy" id="32264"/>
    <lineage>
        <taxon>Eukaryota</taxon>
        <taxon>Metazoa</taxon>
        <taxon>Ecdysozoa</taxon>
        <taxon>Arthropoda</taxon>
        <taxon>Chelicerata</taxon>
        <taxon>Arachnida</taxon>
        <taxon>Acari</taxon>
        <taxon>Acariformes</taxon>
        <taxon>Trombidiformes</taxon>
        <taxon>Prostigmata</taxon>
        <taxon>Eleutherengona</taxon>
        <taxon>Raphignathae</taxon>
        <taxon>Tetranychoidea</taxon>
        <taxon>Tetranychidae</taxon>
        <taxon>Tetranychus</taxon>
    </lineage>
</organism>
<feature type="compositionally biased region" description="Basic and acidic residues" evidence="6">
    <location>
        <begin position="73"/>
        <end position="88"/>
    </location>
</feature>
<dbReference type="EMBL" id="CAEY01000080">
    <property type="status" value="NOT_ANNOTATED_CDS"/>
    <property type="molecule type" value="Genomic_DNA"/>
</dbReference>
<reference evidence="8" key="2">
    <citation type="submission" date="2015-06" db="UniProtKB">
        <authorList>
            <consortium name="EnsemblMetazoa"/>
        </authorList>
    </citation>
    <scope>IDENTIFICATION</scope>
</reference>
<dbReference type="InterPro" id="IPR003689">
    <property type="entry name" value="ZIP"/>
</dbReference>
<evidence type="ECO:0000256" key="4">
    <source>
        <dbReference type="ARBA" id="ARBA00022989"/>
    </source>
</evidence>
<keyword evidence="3 7" id="KW-0812">Transmembrane</keyword>
<dbReference type="eggNOG" id="KOG2693">
    <property type="taxonomic scope" value="Eukaryota"/>
</dbReference>
<evidence type="ECO:0000256" key="7">
    <source>
        <dbReference type="SAM" id="Phobius"/>
    </source>
</evidence>
<keyword evidence="9" id="KW-1185">Reference proteome</keyword>
<feature type="transmembrane region" description="Helical" evidence="7">
    <location>
        <begin position="310"/>
        <end position="330"/>
    </location>
</feature>
<reference evidence="9" key="1">
    <citation type="submission" date="2011-08" db="EMBL/GenBank/DDBJ databases">
        <authorList>
            <person name="Rombauts S."/>
        </authorList>
    </citation>
    <scope>NUCLEOTIDE SEQUENCE</scope>
    <source>
        <strain evidence="9">London</strain>
    </source>
</reference>
<dbReference type="GO" id="GO:0005886">
    <property type="term" value="C:plasma membrane"/>
    <property type="evidence" value="ECO:0007669"/>
    <property type="project" value="TreeGrafter"/>
</dbReference>
<evidence type="ECO:0000313" key="8">
    <source>
        <dbReference type="EnsemblMetazoa" id="tetur11g05870.1"/>
    </source>
</evidence>
<dbReference type="OMA" id="CANCRHT"/>
<evidence type="ECO:0000256" key="3">
    <source>
        <dbReference type="ARBA" id="ARBA00022692"/>
    </source>
</evidence>
<sequence>MSSLIHLWFYGSAAVIFISTVGLGAILMVPRIKNHHLVIQLLVGLAIGTLTSDALLHLLPHAFTDHTHNFSNDHHHHSDDHAHDHADDAGGMAKVSNQADDHTRSVIYGLMSLLGIIGFLIFERVLTIISDLCSQNRKTSKIANCNRAVGDKLSNHSINGDHGHTTAPELEKLNETIKMNDEKCKEAGDTAYMNGSASNDLQLTTEQCHRETIVYQHPDPDKGYVVQLTDHHHHHQKQHQKGAKSVIMMIVTGDGMHNFFDGLAIGVAFAGGGVGGGLSTSVAILCHELPHEVGDFAVLLNAGLSTKRAVMYNFLSAVLCFIGMTVGVIVGKMDTGLLSSVIAGMFLYIALVNMIPQLDCCPTESGTTRAFKLSIQLIGISIGVAIMCTISIYETNLQELFQ</sequence>
<feature type="transmembrane region" description="Helical" evidence="7">
    <location>
        <begin position="375"/>
        <end position="393"/>
    </location>
</feature>
<protein>
    <submittedName>
        <fullName evidence="8">Uncharacterized protein</fullName>
    </submittedName>
</protein>
<evidence type="ECO:0000313" key="9">
    <source>
        <dbReference type="Proteomes" id="UP000015104"/>
    </source>
</evidence>
<keyword evidence="4 7" id="KW-1133">Transmembrane helix</keyword>
<dbReference type="GO" id="GO:0140410">
    <property type="term" value="F:monoatomic cation:bicarbonate symporter activity"/>
    <property type="evidence" value="ECO:0007669"/>
    <property type="project" value="TreeGrafter"/>
</dbReference>
<dbReference type="OrthoDB" id="200954at2759"/>
<dbReference type="AlphaFoldDB" id="T1KHW7"/>
<feature type="transmembrane region" description="Helical" evidence="7">
    <location>
        <begin position="41"/>
        <end position="63"/>
    </location>
</feature>
<dbReference type="GO" id="GO:0030003">
    <property type="term" value="P:intracellular monoatomic cation homeostasis"/>
    <property type="evidence" value="ECO:0007669"/>
    <property type="project" value="TreeGrafter"/>
</dbReference>
<feature type="region of interest" description="Disordered" evidence="6">
    <location>
        <begin position="73"/>
        <end position="94"/>
    </location>
</feature>
<comment type="subcellular location">
    <subcellularLocation>
        <location evidence="1">Membrane</location>
        <topology evidence="1">Multi-pass membrane protein</topology>
    </subcellularLocation>
</comment>
<proteinExistence type="inferred from homology"/>
<dbReference type="KEGG" id="tut:107364128"/>